<keyword evidence="2 9" id="KW-0813">Transport</keyword>
<dbReference type="PANTHER" id="PTHR30586">
    <property type="entry name" value="ELECTRON TRANSPORT COMPLEX PROTEIN RNFE"/>
    <property type="match status" value="1"/>
</dbReference>
<evidence type="ECO:0000256" key="6">
    <source>
        <dbReference type="ARBA" id="ARBA00022982"/>
    </source>
</evidence>
<keyword evidence="4 9" id="KW-0812">Transmembrane</keyword>
<dbReference type="EMBL" id="FOHZ01000001">
    <property type="protein sequence ID" value="SES70997.1"/>
    <property type="molecule type" value="Genomic_DNA"/>
</dbReference>
<dbReference type="RefSeq" id="WP_091848425.1">
    <property type="nucleotide sequence ID" value="NZ_FOHZ01000001.1"/>
</dbReference>
<evidence type="ECO:0000256" key="1">
    <source>
        <dbReference type="ARBA" id="ARBA00004127"/>
    </source>
</evidence>
<dbReference type="AlphaFoldDB" id="A0A1H9YPH7"/>
<dbReference type="OrthoDB" id="9782945at2"/>
<keyword evidence="6 9" id="KW-0249">Electron transport</keyword>
<feature type="transmembrane region" description="Helical" evidence="9">
    <location>
        <begin position="127"/>
        <end position="147"/>
    </location>
</feature>
<dbReference type="HAMAP" id="MF_00478">
    <property type="entry name" value="RsxE_RnfE"/>
    <property type="match status" value="1"/>
</dbReference>
<proteinExistence type="inferred from homology"/>
<evidence type="ECO:0000313" key="10">
    <source>
        <dbReference type="EMBL" id="SES70997.1"/>
    </source>
</evidence>
<evidence type="ECO:0000256" key="3">
    <source>
        <dbReference type="ARBA" id="ARBA00022519"/>
    </source>
</evidence>
<evidence type="ECO:0000256" key="5">
    <source>
        <dbReference type="ARBA" id="ARBA00022967"/>
    </source>
</evidence>
<feature type="transmembrane region" description="Helical" evidence="9">
    <location>
        <begin position="21"/>
        <end position="51"/>
    </location>
</feature>
<organism evidence="10 11">
    <name type="scientific">Marinobacter segnicrescens</name>
    <dbReference type="NCBI Taxonomy" id="430453"/>
    <lineage>
        <taxon>Bacteria</taxon>
        <taxon>Pseudomonadati</taxon>
        <taxon>Pseudomonadota</taxon>
        <taxon>Gammaproteobacteria</taxon>
        <taxon>Pseudomonadales</taxon>
        <taxon>Marinobacteraceae</taxon>
        <taxon>Marinobacter</taxon>
    </lineage>
</organism>
<evidence type="ECO:0000313" key="11">
    <source>
        <dbReference type="Proteomes" id="UP000198762"/>
    </source>
</evidence>
<feature type="transmembrane region" description="Helical" evidence="9">
    <location>
        <begin position="96"/>
        <end position="115"/>
    </location>
</feature>
<comment type="similarity">
    <text evidence="9">Belongs to the NqrDE/RnfAE family.</text>
</comment>
<dbReference type="STRING" id="430453.SAMN04487962_101275"/>
<feature type="transmembrane region" description="Helical" evidence="9">
    <location>
        <begin position="185"/>
        <end position="204"/>
    </location>
</feature>
<dbReference type="PANTHER" id="PTHR30586:SF0">
    <property type="entry name" value="ION-TRANSLOCATING OXIDOREDUCTASE COMPLEX SUBUNIT E"/>
    <property type="match status" value="1"/>
</dbReference>
<keyword evidence="11" id="KW-1185">Reference proteome</keyword>
<keyword evidence="3 9" id="KW-0997">Cell inner membrane</keyword>
<comment type="subunit">
    <text evidence="9">The complex is composed of six subunits: RnfA, RnfB, RnfC, RnfD, RnfE and RnfG.</text>
</comment>
<comment type="subcellular location">
    <subcellularLocation>
        <location evidence="9">Cell inner membrane</location>
        <topology evidence="9">Multi-pass membrane protein</topology>
    </subcellularLocation>
    <subcellularLocation>
        <location evidence="1">Endomembrane system</location>
        <topology evidence="1">Multi-pass membrane protein</topology>
    </subcellularLocation>
</comment>
<keyword evidence="5 9" id="KW-1278">Translocase</keyword>
<protein>
    <recommendedName>
        <fullName evidence="9">Ion-translocating oxidoreductase complex subunit E</fullName>
        <ecNumber evidence="9">7.-.-.-</ecNumber>
    </recommendedName>
    <alternativeName>
        <fullName evidence="9">Rnf electron transport complex subunit E</fullName>
    </alternativeName>
</protein>
<evidence type="ECO:0000256" key="2">
    <source>
        <dbReference type="ARBA" id="ARBA00022448"/>
    </source>
</evidence>
<dbReference type="NCBIfam" id="TIGR01948">
    <property type="entry name" value="rnfE"/>
    <property type="match status" value="1"/>
</dbReference>
<dbReference type="Pfam" id="PF02508">
    <property type="entry name" value="Rnf-Nqr"/>
    <property type="match status" value="1"/>
</dbReference>
<gene>
    <name evidence="9" type="primary">rnfE</name>
    <name evidence="10" type="ORF">SAMN04487962_101275</name>
</gene>
<accession>A0A1H9YPH7</accession>
<evidence type="ECO:0000256" key="4">
    <source>
        <dbReference type="ARBA" id="ARBA00022692"/>
    </source>
</evidence>
<keyword evidence="8 9" id="KW-0472">Membrane</keyword>
<dbReference type="GO" id="GO:0022900">
    <property type="term" value="P:electron transport chain"/>
    <property type="evidence" value="ECO:0007669"/>
    <property type="project" value="UniProtKB-UniRule"/>
</dbReference>
<dbReference type="EC" id="7.-.-.-" evidence="9"/>
<evidence type="ECO:0000256" key="8">
    <source>
        <dbReference type="ARBA" id="ARBA00023136"/>
    </source>
</evidence>
<dbReference type="GO" id="GO:0012505">
    <property type="term" value="C:endomembrane system"/>
    <property type="evidence" value="ECO:0007669"/>
    <property type="project" value="UniProtKB-SubCell"/>
</dbReference>
<keyword evidence="9" id="KW-1003">Cell membrane</keyword>
<evidence type="ECO:0000256" key="7">
    <source>
        <dbReference type="ARBA" id="ARBA00022989"/>
    </source>
</evidence>
<evidence type="ECO:0000256" key="9">
    <source>
        <dbReference type="HAMAP-Rule" id="MF_00478"/>
    </source>
</evidence>
<dbReference type="NCBIfam" id="NF009070">
    <property type="entry name" value="PRK12405.1"/>
    <property type="match status" value="1"/>
</dbReference>
<comment type="function">
    <text evidence="9">Part of a membrane-bound complex that couples electron transfer with translocation of ions across the membrane.</text>
</comment>
<feature type="transmembrane region" description="Helical" evidence="9">
    <location>
        <begin position="71"/>
        <end position="89"/>
    </location>
</feature>
<sequence length="238" mass="25382">MSTKSSREIIRDGLWTNNPALVQVLGLCPLLAVTSTVVNALGLGIATLMVLMGSNLAVSLIRNFVSDSVRLPAFVMIIASFVTCAELLMQAFTYELYQILGIFIPLIVTNCAILGRADAFASKTGPAPALLDGAMMGLGFLAVLVVLGGMRELIGQGTLFTDMHLLLGPVAADWTLHVFRDYPDMLFMVLPPGAFVGLGLLIALKNGIDSQLEARRKARSTETVTTGSKRVRVTGNIS</sequence>
<keyword evidence="7 9" id="KW-1133">Transmembrane helix</keyword>
<dbReference type="PIRSF" id="PIRSF006102">
    <property type="entry name" value="NQR_DE"/>
    <property type="match status" value="1"/>
</dbReference>
<dbReference type="GO" id="GO:0005886">
    <property type="term" value="C:plasma membrane"/>
    <property type="evidence" value="ECO:0007669"/>
    <property type="project" value="UniProtKB-SubCell"/>
</dbReference>
<dbReference type="Proteomes" id="UP000198762">
    <property type="component" value="Unassembled WGS sequence"/>
</dbReference>
<dbReference type="InterPro" id="IPR003667">
    <property type="entry name" value="NqrDE/RnfAE"/>
</dbReference>
<reference evidence="11" key="1">
    <citation type="submission" date="2016-10" db="EMBL/GenBank/DDBJ databases">
        <authorList>
            <person name="Varghese N."/>
            <person name="Submissions S."/>
        </authorList>
    </citation>
    <scope>NUCLEOTIDE SEQUENCE [LARGE SCALE GENOMIC DNA]</scope>
    <source>
        <strain evidence="11">CGMCC 1.6489</strain>
    </source>
</reference>
<dbReference type="InterPro" id="IPR010968">
    <property type="entry name" value="RnfE"/>
</dbReference>
<name>A0A1H9YPH7_9GAMM</name>